<keyword evidence="1" id="KW-0812">Transmembrane</keyword>
<dbReference type="RefSeq" id="WP_010364235.1">
    <property type="nucleotide sequence ID" value="NZ_AHBZ03000027.1"/>
</dbReference>
<name>A0AAD4FQA6_9GAMM</name>
<evidence type="ECO:0000313" key="2">
    <source>
        <dbReference type="EMBL" id="KAF7764867.1"/>
    </source>
</evidence>
<keyword evidence="1" id="KW-1133">Transmembrane helix</keyword>
<accession>A0AAD4FQA6</accession>
<keyword evidence="1" id="KW-0472">Membrane</keyword>
<organism evidence="2 3">
    <name type="scientific">Pseudoalteromonas citrea</name>
    <dbReference type="NCBI Taxonomy" id="43655"/>
    <lineage>
        <taxon>Bacteria</taxon>
        <taxon>Pseudomonadati</taxon>
        <taxon>Pseudomonadota</taxon>
        <taxon>Gammaproteobacteria</taxon>
        <taxon>Alteromonadales</taxon>
        <taxon>Pseudoalteromonadaceae</taxon>
        <taxon>Pseudoalteromonas</taxon>
    </lineage>
</organism>
<reference evidence="2" key="1">
    <citation type="journal article" date="2012" name="J. Bacteriol.">
        <title>Genome sequences of type strains of seven species of the marine bacterium Pseudoalteromonas.</title>
        <authorList>
            <person name="Xie B.B."/>
            <person name="Shu Y.L."/>
            <person name="Qin Q.L."/>
            <person name="Rong J.C."/>
            <person name="Zhang X.Y."/>
            <person name="Chen X.L."/>
            <person name="Shi M."/>
            <person name="He H.L."/>
            <person name="Zhou B.C."/>
            <person name="Zhang Y.Z."/>
        </authorList>
    </citation>
    <scope>NUCLEOTIDE SEQUENCE</scope>
    <source>
        <strain evidence="2">DSM 8771</strain>
    </source>
</reference>
<proteinExistence type="predicted"/>
<dbReference type="Proteomes" id="UP000016487">
    <property type="component" value="Unassembled WGS sequence"/>
</dbReference>
<evidence type="ECO:0000313" key="3">
    <source>
        <dbReference type="Proteomes" id="UP000016487"/>
    </source>
</evidence>
<feature type="transmembrane region" description="Helical" evidence="1">
    <location>
        <begin position="184"/>
        <end position="212"/>
    </location>
</feature>
<feature type="transmembrane region" description="Helical" evidence="1">
    <location>
        <begin position="27"/>
        <end position="48"/>
    </location>
</feature>
<feature type="transmembrane region" description="Helical" evidence="1">
    <location>
        <begin position="138"/>
        <end position="159"/>
    </location>
</feature>
<dbReference type="EMBL" id="AHBZ03000027">
    <property type="protein sequence ID" value="KAF7764867.1"/>
    <property type="molecule type" value="Genomic_DNA"/>
</dbReference>
<dbReference type="AlphaFoldDB" id="A0AAD4FQA6"/>
<sequence length="222" mass="26277">MGYFERVKHKLNQPYCERVLTNKTWRFSLFLLFFLFMLLHFLIFYVVVDFSVFLESGGILGSPEWYRSIIDWHASFNPHLIEQVKASGNLMPYHGGIYSIWVFLFLPVFFIGFVGGDFSRLIGVIKAEMVKGEFLKNIIKFLFYFFSFHLMVLFLYYLFFEMGGVYINREGIEDRFFLFESKGVLIVLGAPAIYLITLFSGMFFNFYARFFFVLVSEVQNKK</sequence>
<feature type="transmembrane region" description="Helical" evidence="1">
    <location>
        <begin position="97"/>
        <end position="118"/>
    </location>
</feature>
<evidence type="ECO:0000256" key="1">
    <source>
        <dbReference type="SAM" id="Phobius"/>
    </source>
</evidence>
<protein>
    <submittedName>
        <fullName evidence="2">Uncharacterized protein</fullName>
    </submittedName>
</protein>
<comment type="caution">
    <text evidence="2">The sequence shown here is derived from an EMBL/GenBank/DDBJ whole genome shotgun (WGS) entry which is preliminary data.</text>
</comment>
<reference evidence="2" key="2">
    <citation type="submission" date="2015-03" db="EMBL/GenBank/DDBJ databases">
        <title>Genome sequence of Pseudoalteromonas citrea.</title>
        <authorList>
            <person name="Xie B.-B."/>
            <person name="Rong J.-C."/>
            <person name="Qin Q.-L."/>
            <person name="Zhang Y.-Z."/>
        </authorList>
    </citation>
    <scope>NUCLEOTIDE SEQUENCE</scope>
    <source>
        <strain evidence="2">DSM 8771</strain>
    </source>
</reference>
<gene>
    <name evidence="2" type="ORF">PCIT_b0959</name>
</gene>